<dbReference type="AlphaFoldDB" id="A0A7X5VE79"/>
<dbReference type="Gene3D" id="1.10.10.10">
    <property type="entry name" value="Winged helix-like DNA-binding domain superfamily/Winged helix DNA-binding domain"/>
    <property type="match status" value="1"/>
</dbReference>
<sequence length="230" mass="25467">MATTPPRLTTTTYGVLGLLAVRPHSTYELAKAMDRSVGRAWPRAQSKLFEEPKKLVLHGYATSHEDFVGRRPRTVYTITRSGRRALAAWLADPGDGPALEFEGLVKLVFADNGTREDALATIARARAWAVEMNAGNLEAGEKFAERDGLYGQRRATTLLFGAFLTDFYALVAAWADWAEAEVATWPDDIAGHRISPERTREVLERARWSEHAGTPESDDLLIGNQARDGR</sequence>
<keyword evidence="4" id="KW-1185">Reference proteome</keyword>
<dbReference type="EMBL" id="JAASRO010000001">
    <property type="protein sequence ID" value="NIK59606.1"/>
    <property type="molecule type" value="Genomic_DNA"/>
</dbReference>
<organism evidence="3 4">
    <name type="scientific">Kribbella shirazensis</name>
    <dbReference type="NCBI Taxonomy" id="1105143"/>
    <lineage>
        <taxon>Bacteria</taxon>
        <taxon>Bacillati</taxon>
        <taxon>Actinomycetota</taxon>
        <taxon>Actinomycetes</taxon>
        <taxon>Propionibacteriales</taxon>
        <taxon>Kribbellaceae</taxon>
        <taxon>Kribbella</taxon>
    </lineage>
</organism>
<dbReference type="InterPro" id="IPR036388">
    <property type="entry name" value="WH-like_DNA-bd_sf"/>
</dbReference>
<dbReference type="SUPFAM" id="SSF46785">
    <property type="entry name" value="Winged helix' DNA-binding domain"/>
    <property type="match status" value="1"/>
</dbReference>
<evidence type="ECO:0000259" key="2">
    <source>
        <dbReference type="Pfam" id="PF03551"/>
    </source>
</evidence>
<comment type="caution">
    <text evidence="3">The sequence shown here is derived from an EMBL/GenBank/DDBJ whole genome shotgun (WGS) entry which is preliminary data.</text>
</comment>
<protein>
    <submittedName>
        <fullName evidence="3">DNA-binding PadR family transcriptional regulator</fullName>
    </submittedName>
</protein>
<dbReference type="Proteomes" id="UP000555407">
    <property type="component" value="Unassembled WGS sequence"/>
</dbReference>
<dbReference type="RefSeq" id="WP_167211658.1">
    <property type="nucleotide sequence ID" value="NZ_JAASRO010000001.1"/>
</dbReference>
<evidence type="ECO:0000313" key="4">
    <source>
        <dbReference type="Proteomes" id="UP000555407"/>
    </source>
</evidence>
<evidence type="ECO:0000256" key="1">
    <source>
        <dbReference type="SAM" id="MobiDB-lite"/>
    </source>
</evidence>
<feature type="domain" description="Transcription regulator PadR N-terminal" evidence="2">
    <location>
        <begin position="15"/>
        <end position="87"/>
    </location>
</feature>
<proteinExistence type="predicted"/>
<dbReference type="InterPro" id="IPR005149">
    <property type="entry name" value="Tscrpt_reg_PadR_N"/>
</dbReference>
<dbReference type="GO" id="GO:0003677">
    <property type="term" value="F:DNA binding"/>
    <property type="evidence" value="ECO:0007669"/>
    <property type="project" value="UniProtKB-KW"/>
</dbReference>
<evidence type="ECO:0000313" key="3">
    <source>
        <dbReference type="EMBL" id="NIK59606.1"/>
    </source>
</evidence>
<keyword evidence="3" id="KW-0238">DNA-binding</keyword>
<gene>
    <name evidence="3" type="ORF">BJY22_005323</name>
</gene>
<reference evidence="3 4" key="1">
    <citation type="submission" date="2020-03" db="EMBL/GenBank/DDBJ databases">
        <title>Sequencing the genomes of 1000 actinobacteria strains.</title>
        <authorList>
            <person name="Klenk H.-P."/>
        </authorList>
    </citation>
    <scope>NUCLEOTIDE SEQUENCE [LARGE SCALE GENOMIC DNA]</scope>
    <source>
        <strain evidence="3 4">DSM 45490</strain>
    </source>
</reference>
<dbReference type="PANTHER" id="PTHR43252">
    <property type="entry name" value="TRANSCRIPTIONAL REGULATOR YQJI"/>
    <property type="match status" value="1"/>
</dbReference>
<accession>A0A7X5VE79</accession>
<feature type="region of interest" description="Disordered" evidence="1">
    <location>
        <begin position="207"/>
        <end position="230"/>
    </location>
</feature>
<dbReference type="Pfam" id="PF03551">
    <property type="entry name" value="PadR"/>
    <property type="match status" value="1"/>
</dbReference>
<dbReference type="InterPro" id="IPR036390">
    <property type="entry name" value="WH_DNA-bd_sf"/>
</dbReference>
<name>A0A7X5VE79_9ACTN</name>
<dbReference type="PANTHER" id="PTHR43252:SF4">
    <property type="entry name" value="TRANSCRIPTIONAL REGULATORY PROTEIN"/>
    <property type="match status" value="1"/>
</dbReference>